<dbReference type="PANTHER" id="PTHR46889:SF4">
    <property type="entry name" value="TRANSPOSASE INSO FOR INSERTION SEQUENCE ELEMENT IS911B-RELATED"/>
    <property type="match status" value="1"/>
</dbReference>
<dbReference type="AlphaFoldDB" id="W4L3Q8"/>
<dbReference type="EMBL" id="AZHW01001556">
    <property type="protein sequence ID" value="ETW92280.1"/>
    <property type="molecule type" value="Genomic_DNA"/>
</dbReference>
<evidence type="ECO:0000259" key="1">
    <source>
        <dbReference type="PROSITE" id="PS50994"/>
    </source>
</evidence>
<dbReference type="GO" id="GO:0003676">
    <property type="term" value="F:nucleic acid binding"/>
    <property type="evidence" value="ECO:0007669"/>
    <property type="project" value="InterPro"/>
</dbReference>
<accession>W4L3Q8</accession>
<sequence>KFGYKTNHHTLKAFLEPYETPIQLELDLTTFSSFADAYEARWTVVRMHLEGWNKKSIADCLKLSRSHVYTILDAFEKEGFEGLEEHRTRPPHHPDDQMSLPFIKEVLDLQREYPRAGRFRIYGLLDQQRDEPPPSERTVGRAMALNRQFHGAPGPWKSARDEPPEHVSYNHLPYRPDYPHHMWFTDIRYLVQLDGSWVYSICVLEGYSRKLLAGMVSPHQDLTAVLQILYAALSEYGCPKAIVSDNGSVFTAGDYLSILRELEIEPLHIEKGKPWQNLIEAQFKVQLRLGDFKFEQAQMLEAVQNEHAAFIETFNTTRHYAHRKRADGRRTPVDVLGWLRGRRVESKRLRQLFRRAEVLRTVNRHGFVSVQRFYIYAESGLSRKRVLIWIYEGELSIEYQKILVARYRCEYDLRQGHLQGMSDPTLYTTDYTPPQLELIELDDKQWVKFQQRPSRTYSRRIAMLPKQLPLLDLGASALILLALKAM</sequence>
<comment type="caution">
    <text evidence="2">The sequence shown here is derived from an EMBL/GenBank/DDBJ whole genome shotgun (WGS) entry which is preliminary data.</text>
</comment>
<dbReference type="InterPro" id="IPR012337">
    <property type="entry name" value="RNaseH-like_sf"/>
</dbReference>
<name>W4L3Q8_ENTF1</name>
<dbReference type="InterPro" id="IPR036397">
    <property type="entry name" value="RNaseH_sf"/>
</dbReference>
<reference evidence="2 3" key="1">
    <citation type="journal article" date="2014" name="Nature">
        <title>An environmental bacterial taxon with a large and distinct metabolic repertoire.</title>
        <authorList>
            <person name="Wilson M.C."/>
            <person name="Mori T."/>
            <person name="Ruckert C."/>
            <person name="Uria A.R."/>
            <person name="Helf M.J."/>
            <person name="Takada K."/>
            <person name="Gernert C."/>
            <person name="Steffens U.A."/>
            <person name="Heycke N."/>
            <person name="Schmitt S."/>
            <person name="Rinke C."/>
            <person name="Helfrich E.J."/>
            <person name="Brachmann A.O."/>
            <person name="Gurgui C."/>
            <person name="Wakimoto T."/>
            <person name="Kracht M."/>
            <person name="Crusemann M."/>
            <person name="Hentschel U."/>
            <person name="Abe I."/>
            <person name="Matsunaga S."/>
            <person name="Kalinowski J."/>
            <person name="Takeyama H."/>
            <person name="Piel J."/>
        </authorList>
    </citation>
    <scope>NUCLEOTIDE SEQUENCE [LARGE SCALE GENOMIC DNA]</scope>
    <source>
        <strain evidence="3">TSY1</strain>
    </source>
</reference>
<evidence type="ECO:0000313" key="2">
    <source>
        <dbReference type="EMBL" id="ETW92280.1"/>
    </source>
</evidence>
<proteinExistence type="predicted"/>
<dbReference type="InterPro" id="IPR001584">
    <property type="entry name" value="Integrase_cat-core"/>
</dbReference>
<dbReference type="InterPro" id="IPR009057">
    <property type="entry name" value="Homeodomain-like_sf"/>
</dbReference>
<dbReference type="PROSITE" id="PS50994">
    <property type="entry name" value="INTEGRASE"/>
    <property type="match status" value="1"/>
</dbReference>
<dbReference type="Pfam" id="PF13384">
    <property type="entry name" value="HTH_23"/>
    <property type="match status" value="1"/>
</dbReference>
<feature type="non-terminal residue" evidence="2">
    <location>
        <position position="1"/>
    </location>
</feature>
<organism evidence="2 3">
    <name type="scientific">Entotheonella factor</name>
    <dbReference type="NCBI Taxonomy" id="1429438"/>
    <lineage>
        <taxon>Bacteria</taxon>
        <taxon>Pseudomonadati</taxon>
        <taxon>Nitrospinota/Tectimicrobiota group</taxon>
        <taxon>Candidatus Tectimicrobiota</taxon>
        <taxon>Candidatus Entotheonellia</taxon>
        <taxon>Candidatus Entotheonellales</taxon>
        <taxon>Candidatus Entotheonellaceae</taxon>
        <taxon>Candidatus Entotheonella</taxon>
    </lineage>
</organism>
<dbReference type="GO" id="GO:0015074">
    <property type="term" value="P:DNA integration"/>
    <property type="evidence" value="ECO:0007669"/>
    <property type="project" value="InterPro"/>
</dbReference>
<gene>
    <name evidence="2" type="ORF">ETSY1_44350</name>
</gene>
<dbReference type="PANTHER" id="PTHR46889">
    <property type="entry name" value="TRANSPOSASE INSF FOR INSERTION SEQUENCE IS3B-RELATED"/>
    <property type="match status" value="1"/>
</dbReference>
<protein>
    <recommendedName>
        <fullName evidence="1">Integrase catalytic domain-containing protein</fullName>
    </recommendedName>
</protein>
<feature type="domain" description="Integrase catalytic" evidence="1">
    <location>
        <begin position="175"/>
        <end position="340"/>
    </location>
</feature>
<dbReference type="Proteomes" id="UP000019141">
    <property type="component" value="Unassembled WGS sequence"/>
</dbReference>
<dbReference type="Gene3D" id="3.30.420.10">
    <property type="entry name" value="Ribonuclease H-like superfamily/Ribonuclease H"/>
    <property type="match status" value="1"/>
</dbReference>
<evidence type="ECO:0000313" key="3">
    <source>
        <dbReference type="Proteomes" id="UP000019141"/>
    </source>
</evidence>
<keyword evidence="3" id="KW-1185">Reference proteome</keyword>
<dbReference type="InterPro" id="IPR050900">
    <property type="entry name" value="Transposase_IS3/IS150/IS904"/>
</dbReference>
<dbReference type="Pfam" id="PF00665">
    <property type="entry name" value="rve"/>
    <property type="match status" value="1"/>
</dbReference>
<dbReference type="HOGENOM" id="CLU_560849_0_0_7"/>
<dbReference type="SUPFAM" id="SSF53098">
    <property type="entry name" value="Ribonuclease H-like"/>
    <property type="match status" value="1"/>
</dbReference>
<dbReference type="SUPFAM" id="SSF46689">
    <property type="entry name" value="Homeodomain-like"/>
    <property type="match status" value="1"/>
</dbReference>